<evidence type="ECO:0000259" key="2">
    <source>
        <dbReference type="Pfam" id="PF01458"/>
    </source>
</evidence>
<dbReference type="InterPro" id="IPR000825">
    <property type="entry name" value="SUF_FeS_clus_asmbl_SufBD_core"/>
</dbReference>
<dbReference type="Pfam" id="PF01458">
    <property type="entry name" value="SUFBD_core"/>
    <property type="match status" value="1"/>
</dbReference>
<dbReference type="EMBL" id="CP046052">
    <property type="protein sequence ID" value="QGM44546.1"/>
    <property type="molecule type" value="Genomic_DNA"/>
</dbReference>
<accession>A0A6B8K907</accession>
<name>A0A6B8K907_9HYPH</name>
<dbReference type="GO" id="GO:0016226">
    <property type="term" value="P:iron-sulfur cluster assembly"/>
    <property type="evidence" value="ECO:0007669"/>
    <property type="project" value="InterPro"/>
</dbReference>
<sequence length="428" mass="44938">MSETATQAEIALKTSFDLMKDAGAQSLRRGAWEAFANAGLPNKRVESWHYTDLRAALRAVAPLAGAAGAVPAPERRQASCRLVVLDGAFRPDLSDLAALPAGVGAQSLREALASGEADILAALAGDADDAMIALNAALMQDGVVLRIAPGTVVEQPLEILNAVSSAGAAHSVYARSLVMAGAGASATLIETLESLETSDAQENHALLLCLERGARLEHVCSIARQAEGAVRVLSLLATLGEKAALNSFCLIEGGGLIRRQVFATLAGEGADAAFCGANLLRGRDHADTTLLVRHQSPGGKSREYFRYIIDESATGVFQGKVSVAQPAQKTDGAMQSKAILLSDGATMNSKPELEIFADDVVCGHGATCGRLDADQLFYLQARGLPQSEAEALLIQGFANEALKLVAGEQIRETLEERISAWLARRDTK</sequence>
<dbReference type="PANTHER" id="PTHR43575">
    <property type="entry name" value="PROTEIN ABCI7, CHLOROPLASTIC"/>
    <property type="match status" value="1"/>
</dbReference>
<dbReference type="KEGG" id="mhey:H2LOC_001900"/>
<organism evidence="4 5">
    <name type="scientific">Methylocystis heyeri</name>
    <dbReference type="NCBI Taxonomy" id="391905"/>
    <lineage>
        <taxon>Bacteria</taxon>
        <taxon>Pseudomonadati</taxon>
        <taxon>Pseudomonadota</taxon>
        <taxon>Alphaproteobacteria</taxon>
        <taxon>Hyphomicrobiales</taxon>
        <taxon>Methylocystaceae</taxon>
        <taxon>Methylocystis</taxon>
    </lineage>
</organism>
<dbReference type="InterPro" id="IPR045595">
    <property type="entry name" value="SufBD_N"/>
</dbReference>
<dbReference type="InterPro" id="IPR055346">
    <property type="entry name" value="Fe-S_cluster_assembly_SufBD"/>
</dbReference>
<feature type="domain" description="SUF system FeS cluster assembly SufBD core" evidence="2">
    <location>
        <begin position="168"/>
        <end position="397"/>
    </location>
</feature>
<reference evidence="4 5" key="1">
    <citation type="submission" date="2019-11" db="EMBL/GenBank/DDBJ databases">
        <title>The genome sequence of Methylocystis heyeri.</title>
        <authorList>
            <person name="Oshkin I.Y."/>
            <person name="Miroshnikov K."/>
            <person name="Dedysh S.N."/>
        </authorList>
    </citation>
    <scope>NUCLEOTIDE SEQUENCE [LARGE SCALE GENOMIC DNA]</scope>
    <source>
        <strain evidence="4 5">H2</strain>
    </source>
</reference>
<dbReference type="NCBIfam" id="TIGR01981">
    <property type="entry name" value="sufD"/>
    <property type="match status" value="1"/>
</dbReference>
<dbReference type="Proteomes" id="UP000309061">
    <property type="component" value="Chromosome"/>
</dbReference>
<gene>
    <name evidence="4" type="primary">sufD</name>
    <name evidence="4" type="ORF">H2LOC_001900</name>
</gene>
<keyword evidence="5" id="KW-1185">Reference proteome</keyword>
<dbReference type="RefSeq" id="WP_136494845.1">
    <property type="nucleotide sequence ID" value="NZ_CP046052.1"/>
</dbReference>
<evidence type="ECO:0000256" key="1">
    <source>
        <dbReference type="ARBA" id="ARBA00043967"/>
    </source>
</evidence>
<evidence type="ECO:0000313" key="5">
    <source>
        <dbReference type="Proteomes" id="UP000309061"/>
    </source>
</evidence>
<evidence type="ECO:0000259" key="3">
    <source>
        <dbReference type="Pfam" id="PF19295"/>
    </source>
</evidence>
<dbReference type="SUPFAM" id="SSF101960">
    <property type="entry name" value="Stabilizer of iron transporter SufD"/>
    <property type="match status" value="1"/>
</dbReference>
<evidence type="ECO:0000313" key="4">
    <source>
        <dbReference type="EMBL" id="QGM44546.1"/>
    </source>
</evidence>
<comment type="similarity">
    <text evidence="1">Belongs to the iron-sulfur cluster assembly SufBD family.</text>
</comment>
<dbReference type="InterPro" id="IPR037284">
    <property type="entry name" value="SUF_FeS_clus_asmbl_SufBD_sf"/>
</dbReference>
<feature type="domain" description="SUF system FeS cluster assembly SufBD N-terminal" evidence="3">
    <location>
        <begin position="25"/>
        <end position="159"/>
    </location>
</feature>
<protein>
    <submittedName>
        <fullName evidence="4">Fe-S cluster assembly protein SufD</fullName>
    </submittedName>
</protein>
<dbReference type="Pfam" id="PF19295">
    <property type="entry name" value="SufBD_N"/>
    <property type="match status" value="1"/>
</dbReference>
<dbReference type="OrthoDB" id="9768262at2"/>
<dbReference type="InterPro" id="IPR011542">
    <property type="entry name" value="SUF_FeS_clus_asmbl_SufD"/>
</dbReference>
<proteinExistence type="inferred from homology"/>
<dbReference type="PANTHER" id="PTHR43575:SF1">
    <property type="entry name" value="PROTEIN ABCI7, CHLOROPLASTIC"/>
    <property type="match status" value="1"/>
</dbReference>
<dbReference type="AlphaFoldDB" id="A0A6B8K907"/>